<protein>
    <submittedName>
        <fullName evidence="1">Putative zinc-finger domain protein</fullName>
    </submittedName>
</protein>
<dbReference type="KEGG" id="vg:40103121"/>
<keyword evidence="1" id="KW-0863">Zinc-finger</keyword>
<keyword evidence="1" id="KW-0862">Zinc</keyword>
<evidence type="ECO:0000313" key="1">
    <source>
        <dbReference type="EMBL" id="CUS06496.1"/>
    </source>
</evidence>
<dbReference type="GeneID" id="40103121"/>
<dbReference type="EMBL" id="LN890663">
    <property type="protein sequence ID" value="CUS06496.1"/>
    <property type="molecule type" value="Genomic_DNA"/>
</dbReference>
<evidence type="ECO:0000313" key="2">
    <source>
        <dbReference type="Proteomes" id="UP000271981"/>
    </source>
</evidence>
<name>A0A0P1KKL7_9CAUD</name>
<organism evidence="1 2">
    <name type="scientific">Acinetobacter phage Loki</name>
    <dbReference type="NCBI Taxonomy" id="1970374"/>
    <lineage>
        <taxon>Viruses</taxon>
        <taxon>Duplodnaviria</taxon>
        <taxon>Heunggongvirae</taxon>
        <taxon>Uroviricota</taxon>
        <taxon>Caudoviricetes</taxon>
        <taxon>Lokivirus</taxon>
        <taxon>Lokivirus loki</taxon>
    </lineage>
</organism>
<dbReference type="Proteomes" id="UP000271981">
    <property type="component" value="Genome"/>
</dbReference>
<accession>A0A0P1KKL7</accession>
<sequence>MKIKICPNCKSHNMPYRKTCYNCQTDLTRVKHEYSKNF</sequence>
<dbReference type="GO" id="GO:0008270">
    <property type="term" value="F:zinc ion binding"/>
    <property type="evidence" value="ECO:0007669"/>
    <property type="project" value="UniProtKB-KW"/>
</dbReference>
<keyword evidence="2" id="KW-1185">Reference proteome</keyword>
<dbReference type="RefSeq" id="YP_009626220.1">
    <property type="nucleotide sequence ID" value="NC_042137.1"/>
</dbReference>
<proteinExistence type="predicted"/>
<keyword evidence="1" id="KW-0479">Metal-binding</keyword>
<reference evidence="2" key="1">
    <citation type="submission" date="2015-10" db="EMBL/GenBank/DDBJ databases">
        <authorList>
            <person name="Turner D."/>
        </authorList>
    </citation>
    <scope>NUCLEOTIDE SEQUENCE [LARGE SCALE GENOMIC DNA]</scope>
</reference>
<gene>
    <name evidence="1" type="primary">LOKI_35</name>
</gene>